<proteinExistence type="predicted"/>
<reference evidence="1" key="1">
    <citation type="submission" date="2018-05" db="EMBL/GenBank/DDBJ databases">
        <authorList>
            <person name="Lanie J.A."/>
            <person name="Ng W.-L."/>
            <person name="Kazmierczak K.M."/>
            <person name="Andrzejewski T.M."/>
            <person name="Davidsen T.M."/>
            <person name="Wayne K.J."/>
            <person name="Tettelin H."/>
            <person name="Glass J.I."/>
            <person name="Rusch D."/>
            <person name="Podicherti R."/>
            <person name="Tsui H.-C.T."/>
            <person name="Winkler M.E."/>
        </authorList>
    </citation>
    <scope>NUCLEOTIDE SEQUENCE</scope>
</reference>
<protein>
    <submittedName>
        <fullName evidence="1">Uncharacterized protein</fullName>
    </submittedName>
</protein>
<evidence type="ECO:0000313" key="1">
    <source>
        <dbReference type="EMBL" id="SVB70229.1"/>
    </source>
</evidence>
<organism evidence="1">
    <name type="scientific">marine metagenome</name>
    <dbReference type="NCBI Taxonomy" id="408172"/>
    <lineage>
        <taxon>unclassified sequences</taxon>
        <taxon>metagenomes</taxon>
        <taxon>ecological metagenomes</taxon>
    </lineage>
</organism>
<accession>A0A382G5R0</accession>
<dbReference type="EMBL" id="UINC01053565">
    <property type="protein sequence ID" value="SVB70229.1"/>
    <property type="molecule type" value="Genomic_DNA"/>
</dbReference>
<name>A0A382G5R0_9ZZZZ</name>
<dbReference type="AlphaFoldDB" id="A0A382G5R0"/>
<gene>
    <name evidence="1" type="ORF">METZ01_LOCUS223083</name>
</gene>
<sequence>MDIDKVIQILSESLDDKDWDLIKELLEDLIYEDENPIKEYEQDKDLEQEDLWG</sequence>